<feature type="transmembrane region" description="Helical" evidence="2">
    <location>
        <begin position="95"/>
        <end position="118"/>
    </location>
</feature>
<feature type="transmembrane region" description="Helical" evidence="2">
    <location>
        <begin position="37"/>
        <end position="60"/>
    </location>
</feature>
<evidence type="ECO:0000313" key="5">
    <source>
        <dbReference type="Proteomes" id="UP000770661"/>
    </source>
</evidence>
<protein>
    <submittedName>
        <fullName evidence="4">Monocarboxylate transporter 12</fullName>
    </submittedName>
</protein>
<dbReference type="InterPro" id="IPR050327">
    <property type="entry name" value="Proton-linked_MCT"/>
</dbReference>
<dbReference type="InterPro" id="IPR020846">
    <property type="entry name" value="MFS_dom"/>
</dbReference>
<name>A0A8J5CJS7_CHIOP</name>
<feature type="transmembrane region" description="Helical" evidence="2">
    <location>
        <begin position="5"/>
        <end position="25"/>
    </location>
</feature>
<feature type="transmembrane region" description="Helical" evidence="2">
    <location>
        <begin position="295"/>
        <end position="319"/>
    </location>
</feature>
<dbReference type="Proteomes" id="UP000770661">
    <property type="component" value="Unassembled WGS sequence"/>
</dbReference>
<evidence type="ECO:0000256" key="2">
    <source>
        <dbReference type="SAM" id="Phobius"/>
    </source>
</evidence>
<feature type="transmembrane region" description="Helical" evidence="2">
    <location>
        <begin position="230"/>
        <end position="251"/>
    </location>
</feature>
<dbReference type="PROSITE" id="PS50850">
    <property type="entry name" value="MFS"/>
    <property type="match status" value="1"/>
</dbReference>
<dbReference type="Gene3D" id="1.20.1250.20">
    <property type="entry name" value="MFS general substrate transporter like domains"/>
    <property type="match status" value="1"/>
</dbReference>
<feature type="transmembrane region" description="Helical" evidence="2">
    <location>
        <begin position="67"/>
        <end position="89"/>
    </location>
</feature>
<proteinExistence type="predicted"/>
<evidence type="ECO:0000259" key="3">
    <source>
        <dbReference type="PROSITE" id="PS50850"/>
    </source>
</evidence>
<feature type="transmembrane region" description="Helical" evidence="2">
    <location>
        <begin position="130"/>
        <end position="147"/>
    </location>
</feature>
<reference evidence="4" key="1">
    <citation type="submission" date="2020-07" db="EMBL/GenBank/DDBJ databases">
        <title>The High-quality genome of the commercially important snow crab, Chionoecetes opilio.</title>
        <authorList>
            <person name="Jeong J.-H."/>
            <person name="Ryu S."/>
        </authorList>
    </citation>
    <scope>NUCLEOTIDE SEQUENCE</scope>
    <source>
        <strain evidence="4">MADBK_172401_WGS</strain>
        <tissue evidence="4">Digestive gland</tissue>
    </source>
</reference>
<organism evidence="4 5">
    <name type="scientific">Chionoecetes opilio</name>
    <name type="common">Atlantic snow crab</name>
    <name type="synonym">Cancer opilio</name>
    <dbReference type="NCBI Taxonomy" id="41210"/>
    <lineage>
        <taxon>Eukaryota</taxon>
        <taxon>Metazoa</taxon>
        <taxon>Ecdysozoa</taxon>
        <taxon>Arthropoda</taxon>
        <taxon>Crustacea</taxon>
        <taxon>Multicrustacea</taxon>
        <taxon>Malacostraca</taxon>
        <taxon>Eumalacostraca</taxon>
        <taxon>Eucarida</taxon>
        <taxon>Decapoda</taxon>
        <taxon>Pleocyemata</taxon>
        <taxon>Brachyura</taxon>
        <taxon>Eubrachyura</taxon>
        <taxon>Majoidea</taxon>
        <taxon>Majidae</taxon>
        <taxon>Chionoecetes</taxon>
    </lineage>
</organism>
<dbReference type="EMBL" id="JACEEZ010020373">
    <property type="protein sequence ID" value="KAG0714631.1"/>
    <property type="molecule type" value="Genomic_DNA"/>
</dbReference>
<feature type="transmembrane region" description="Helical" evidence="2">
    <location>
        <begin position="153"/>
        <end position="173"/>
    </location>
</feature>
<dbReference type="GO" id="GO:0016020">
    <property type="term" value="C:membrane"/>
    <property type="evidence" value="ECO:0007669"/>
    <property type="project" value="UniProtKB-SubCell"/>
</dbReference>
<dbReference type="Pfam" id="PF07690">
    <property type="entry name" value="MFS_1"/>
    <property type="match status" value="1"/>
</dbReference>
<dbReference type="PANTHER" id="PTHR11360">
    <property type="entry name" value="MONOCARBOXYLATE TRANSPORTER"/>
    <property type="match status" value="1"/>
</dbReference>
<gene>
    <name evidence="4" type="primary">slc16a12_0</name>
    <name evidence="4" type="ORF">GWK47_013757</name>
</gene>
<dbReference type="GO" id="GO:0008028">
    <property type="term" value="F:monocarboxylic acid transmembrane transporter activity"/>
    <property type="evidence" value="ECO:0007669"/>
    <property type="project" value="TreeGrafter"/>
</dbReference>
<dbReference type="AlphaFoldDB" id="A0A8J5CJS7"/>
<dbReference type="SUPFAM" id="SSF103473">
    <property type="entry name" value="MFS general substrate transporter"/>
    <property type="match status" value="1"/>
</dbReference>
<dbReference type="PANTHER" id="PTHR11360:SF306">
    <property type="entry name" value="RE01051P"/>
    <property type="match status" value="1"/>
</dbReference>
<dbReference type="InterPro" id="IPR036259">
    <property type="entry name" value="MFS_trans_sf"/>
</dbReference>
<keyword evidence="2" id="KW-0812">Transmembrane</keyword>
<evidence type="ECO:0000256" key="1">
    <source>
        <dbReference type="ARBA" id="ARBA00004141"/>
    </source>
</evidence>
<accession>A0A8J5CJS7</accession>
<dbReference type="OrthoDB" id="6354858at2759"/>
<feature type="domain" description="Major facilitator superfamily (MFS) profile" evidence="3">
    <location>
        <begin position="1"/>
        <end position="410"/>
    </location>
</feature>
<keyword evidence="5" id="KW-1185">Reference proteome</keyword>
<keyword evidence="2" id="KW-1133">Transmembrane helix</keyword>
<comment type="caution">
    <text evidence="4">The sequence shown here is derived from an EMBL/GenBank/DDBJ whole genome shotgun (WGS) entry which is preliminary data.</text>
</comment>
<evidence type="ECO:0000313" key="4">
    <source>
        <dbReference type="EMBL" id="KAG0714631.1"/>
    </source>
</evidence>
<keyword evidence="2" id="KW-0472">Membrane</keyword>
<feature type="transmembrane region" description="Helical" evidence="2">
    <location>
        <begin position="325"/>
        <end position="344"/>
    </location>
</feature>
<comment type="subcellular location">
    <subcellularLocation>
        <location evidence="1">Membrane</location>
        <topology evidence="1">Multi-pass membrane protein</topology>
    </subcellularLocation>
</comment>
<dbReference type="InterPro" id="IPR011701">
    <property type="entry name" value="MFS"/>
</dbReference>
<feature type="transmembrane region" description="Helical" evidence="2">
    <location>
        <begin position="383"/>
        <end position="404"/>
    </location>
</feature>
<sequence length="432" mass="46817">MAAVFLVNTLCAGYIRSFGIIYLMLMEYFPDTSGVAGGWILGLLMGTRGLLAPVMGAMAVKVGPRKCVLTGALLVALGLILAVPALNIYYMAVTLGALVGIGVVMSETPGVLLVTDYFVEKRTLANGLRAAGNPMGGILFSPLVVFLKEQFGLRGSFIIMAGVMLHLAILATLMRPFELQEQIIHQRHLKKTALNLELKNASGTKINQTARRKPPPKKALDSTLFKNPQYLMYLVMILSVGLPLPNFLLYIPAYGQSLGLTSYQLAVLTSYQSGVDIAFRLLCGSVVQKLHLDEGHVFVAGLLVGGVGCLLVTLCYNMWQLLLAITLFSFGMAIFYSLLNTLLAKHFGAESMASSWGFLRMVQGIMNFIYPSLLGLVKDLTGSLVTPFLMMGSGFILGGCIFSLKPFIGKISKAQNNSEQPRQPLDHPSQRP</sequence>